<dbReference type="Gene3D" id="1.10.12.10">
    <property type="entry name" value="Lyase 2-enoyl-coa Hydratase, Chain A, domain 2"/>
    <property type="match status" value="1"/>
</dbReference>
<dbReference type="InterPro" id="IPR014748">
    <property type="entry name" value="Enoyl-CoA_hydra_C"/>
</dbReference>
<dbReference type="GO" id="GO:0005739">
    <property type="term" value="C:mitochondrion"/>
    <property type="evidence" value="ECO:0007669"/>
    <property type="project" value="UniProtKB-SubCell"/>
</dbReference>
<dbReference type="CDD" id="cd06558">
    <property type="entry name" value="crotonase-like"/>
    <property type="match status" value="1"/>
</dbReference>
<evidence type="ECO:0000313" key="10">
    <source>
        <dbReference type="Proteomes" id="UP001487740"/>
    </source>
</evidence>
<dbReference type="InterPro" id="IPR001753">
    <property type="entry name" value="Enoyl-CoA_hydra/iso"/>
</dbReference>
<comment type="function">
    <text evidence="6">May play a role in fatty acid biosynthesis and insulin sensitivity.</text>
</comment>
<evidence type="ECO:0000256" key="1">
    <source>
        <dbReference type="ARBA" id="ARBA00004173"/>
    </source>
</evidence>
<keyword evidence="2" id="KW-0276">Fatty acid metabolism</keyword>
<accession>A0AAW0TSU6</accession>
<evidence type="ECO:0000256" key="4">
    <source>
        <dbReference type="ARBA" id="ARBA00023098"/>
    </source>
</evidence>
<dbReference type="Gene3D" id="3.90.226.10">
    <property type="entry name" value="2-enoyl-CoA Hydratase, Chain A, domain 1"/>
    <property type="match status" value="1"/>
</dbReference>
<proteinExistence type="inferred from homology"/>
<comment type="caution">
    <text evidence="9">The sequence shown here is derived from an EMBL/GenBank/DDBJ whole genome shotgun (WGS) entry which is preliminary data.</text>
</comment>
<evidence type="ECO:0000256" key="8">
    <source>
        <dbReference type="RuleBase" id="RU003707"/>
    </source>
</evidence>
<dbReference type="InterPro" id="IPR052377">
    <property type="entry name" value="Mitochondrial_ECH-domain"/>
</dbReference>
<dbReference type="PANTHER" id="PTHR43602:SF1">
    <property type="entry name" value="ENOYL-COA HYDRATASE DOMAIN-CONTAINING PROTEIN 3, MITOCHONDRIAL"/>
    <property type="match status" value="1"/>
</dbReference>
<gene>
    <name evidence="9" type="ORF">O3P69_009020</name>
</gene>
<protein>
    <recommendedName>
        <fullName evidence="7">Enoyl-CoA hydratase domain-containing protein 3, mitochondrial</fullName>
    </recommendedName>
</protein>
<dbReference type="PROSITE" id="PS00166">
    <property type="entry name" value="ENOYL_COA_HYDRATASE"/>
    <property type="match status" value="1"/>
</dbReference>
<evidence type="ECO:0000256" key="3">
    <source>
        <dbReference type="ARBA" id="ARBA00022946"/>
    </source>
</evidence>
<sequence>MCCHDDHEALPWLAACLLTPHLPPVISLAVSLSQLRSRAWKAVKPVMARRLFSQTPGRNSLIQVFQESGVRSITLADTRTRNSLSLQMLRELQEAVGEEDPSLRCIILQAQGKVFSGGHNLKELTGREGKSHHQTVFNECTHLMLTLQRLPVPVVAKVNGVAAAAGCQLVSSCDIAIASQGSSFSTPGANVGIFCSTPGIPLVRCVPRKVSAHMLLTGLPITAEEALQAGLVSKVVPEEELDCEVQKVVDTILHKSRSVIALGKKFMYKQMEMGIEDAYREGGNLMVHNINMIDGQEGINSFIRKCSPSWTHSDN</sequence>
<dbReference type="InterPro" id="IPR029045">
    <property type="entry name" value="ClpP/crotonase-like_dom_sf"/>
</dbReference>
<dbReference type="SUPFAM" id="SSF52096">
    <property type="entry name" value="ClpP/crotonase"/>
    <property type="match status" value="1"/>
</dbReference>
<comment type="similarity">
    <text evidence="8">Belongs to the enoyl-CoA hydratase/isomerase family.</text>
</comment>
<keyword evidence="3" id="KW-0809">Transit peptide</keyword>
<evidence type="ECO:0000256" key="7">
    <source>
        <dbReference type="ARBA" id="ARBA00040545"/>
    </source>
</evidence>
<dbReference type="Proteomes" id="UP001487740">
    <property type="component" value="Unassembled WGS sequence"/>
</dbReference>
<evidence type="ECO:0000256" key="5">
    <source>
        <dbReference type="ARBA" id="ARBA00023128"/>
    </source>
</evidence>
<dbReference type="InterPro" id="IPR018376">
    <property type="entry name" value="Enoyl-CoA_hyd/isom_CS"/>
</dbReference>
<organism evidence="9 10">
    <name type="scientific">Scylla paramamosain</name>
    <name type="common">Mud crab</name>
    <dbReference type="NCBI Taxonomy" id="85552"/>
    <lineage>
        <taxon>Eukaryota</taxon>
        <taxon>Metazoa</taxon>
        <taxon>Ecdysozoa</taxon>
        <taxon>Arthropoda</taxon>
        <taxon>Crustacea</taxon>
        <taxon>Multicrustacea</taxon>
        <taxon>Malacostraca</taxon>
        <taxon>Eumalacostraca</taxon>
        <taxon>Eucarida</taxon>
        <taxon>Decapoda</taxon>
        <taxon>Pleocyemata</taxon>
        <taxon>Brachyura</taxon>
        <taxon>Eubrachyura</taxon>
        <taxon>Portunoidea</taxon>
        <taxon>Portunidae</taxon>
        <taxon>Portuninae</taxon>
        <taxon>Scylla</taxon>
    </lineage>
</organism>
<evidence type="ECO:0000256" key="2">
    <source>
        <dbReference type="ARBA" id="ARBA00022832"/>
    </source>
</evidence>
<name>A0AAW0TSU6_SCYPA</name>
<dbReference type="GO" id="GO:0016836">
    <property type="term" value="F:hydro-lyase activity"/>
    <property type="evidence" value="ECO:0007669"/>
    <property type="project" value="TreeGrafter"/>
</dbReference>
<evidence type="ECO:0000313" key="9">
    <source>
        <dbReference type="EMBL" id="KAK8389730.1"/>
    </source>
</evidence>
<keyword evidence="5" id="KW-0496">Mitochondrion</keyword>
<dbReference type="PANTHER" id="PTHR43602">
    <property type="match status" value="1"/>
</dbReference>
<reference evidence="9 10" key="1">
    <citation type="submission" date="2023-03" db="EMBL/GenBank/DDBJ databases">
        <title>High-quality genome of Scylla paramamosain provides insights in environmental adaptation.</title>
        <authorList>
            <person name="Zhang L."/>
        </authorList>
    </citation>
    <scope>NUCLEOTIDE SEQUENCE [LARGE SCALE GENOMIC DNA]</scope>
    <source>
        <strain evidence="9">LZ_2023a</strain>
        <tissue evidence="9">Muscle</tissue>
    </source>
</reference>
<dbReference type="AlphaFoldDB" id="A0AAW0TSU6"/>
<keyword evidence="4" id="KW-0443">Lipid metabolism</keyword>
<keyword evidence="10" id="KW-1185">Reference proteome</keyword>
<dbReference type="Pfam" id="PF00378">
    <property type="entry name" value="ECH_1"/>
    <property type="match status" value="1"/>
</dbReference>
<comment type="subcellular location">
    <subcellularLocation>
        <location evidence="1">Mitochondrion</location>
    </subcellularLocation>
</comment>
<dbReference type="GO" id="GO:0006631">
    <property type="term" value="P:fatty acid metabolic process"/>
    <property type="evidence" value="ECO:0007669"/>
    <property type="project" value="UniProtKB-KW"/>
</dbReference>
<dbReference type="EMBL" id="JARAKH010000027">
    <property type="protein sequence ID" value="KAK8389730.1"/>
    <property type="molecule type" value="Genomic_DNA"/>
</dbReference>
<evidence type="ECO:0000256" key="6">
    <source>
        <dbReference type="ARBA" id="ARBA00037410"/>
    </source>
</evidence>